<dbReference type="EC" id="2.8.4.3" evidence="8 12"/>
<dbReference type="HAMAP" id="MF_01864">
    <property type="entry name" value="tRNA_metthiotr_MiaB"/>
    <property type="match status" value="1"/>
</dbReference>
<evidence type="ECO:0000256" key="9">
    <source>
        <dbReference type="ARBA" id="ARBA00068570"/>
    </source>
</evidence>
<dbReference type="PANTHER" id="PTHR43020:SF2">
    <property type="entry name" value="MITOCHONDRIAL TRNA METHYLTHIOTRANSFERASE CDK5RAP1"/>
    <property type="match status" value="1"/>
</dbReference>
<dbReference type="Gene3D" id="3.40.50.12160">
    <property type="entry name" value="Methylthiotransferase, N-terminal domain"/>
    <property type="match status" value="1"/>
</dbReference>
<feature type="domain" description="TRAM" evidence="13">
    <location>
        <begin position="370"/>
        <end position="433"/>
    </location>
</feature>
<evidence type="ECO:0000259" key="14">
    <source>
        <dbReference type="PROSITE" id="PS51449"/>
    </source>
</evidence>
<gene>
    <name evidence="12 16" type="primary">miaB</name>
    <name evidence="16" type="ORF">E6K75_02260</name>
</gene>
<feature type="binding site" evidence="12">
    <location>
        <position position="154"/>
    </location>
    <ligand>
        <name>[4Fe-4S] cluster</name>
        <dbReference type="ChEBI" id="CHEBI:49883"/>
        <label>2</label>
        <note>4Fe-4S-S-AdoMet</note>
    </ligand>
</feature>
<dbReference type="AlphaFoldDB" id="A0A538TBK7"/>
<accession>A0A538TBK7</accession>
<keyword evidence="2 12" id="KW-0004">4Fe-4S</keyword>
<dbReference type="SMART" id="SM00729">
    <property type="entry name" value="Elp3"/>
    <property type="match status" value="1"/>
</dbReference>
<dbReference type="Gene3D" id="3.80.30.20">
    <property type="entry name" value="tm_1862 like domain"/>
    <property type="match status" value="1"/>
</dbReference>
<keyword evidence="7 12" id="KW-0411">Iron-sulfur</keyword>
<dbReference type="InterPro" id="IPR020612">
    <property type="entry name" value="Methylthiotransferase_CS"/>
</dbReference>
<dbReference type="InterPro" id="IPR007197">
    <property type="entry name" value="rSAM"/>
</dbReference>
<comment type="caution">
    <text evidence="16">The sequence shown here is derived from an EMBL/GenBank/DDBJ whole genome shotgun (WGS) entry which is preliminary data.</text>
</comment>
<dbReference type="NCBIfam" id="TIGR00089">
    <property type="entry name" value="MiaB/RimO family radical SAM methylthiotransferase"/>
    <property type="match status" value="1"/>
</dbReference>
<evidence type="ECO:0000256" key="12">
    <source>
        <dbReference type="HAMAP-Rule" id="MF_01864"/>
    </source>
</evidence>
<dbReference type="EMBL" id="VBOV01000056">
    <property type="protein sequence ID" value="TMQ61010.1"/>
    <property type="molecule type" value="Genomic_DNA"/>
</dbReference>
<feature type="binding site" evidence="12">
    <location>
        <position position="161"/>
    </location>
    <ligand>
        <name>[4Fe-4S] cluster</name>
        <dbReference type="ChEBI" id="CHEBI:49883"/>
        <label>2</label>
        <note>4Fe-4S-S-AdoMet</note>
    </ligand>
</feature>
<keyword evidence="5 12" id="KW-0479">Metal-binding</keyword>
<keyword evidence="6 12" id="KW-0408">Iron</keyword>
<keyword evidence="12" id="KW-0819">tRNA processing</keyword>
<dbReference type="InterPro" id="IPR013848">
    <property type="entry name" value="Methylthiotransferase_N"/>
</dbReference>
<evidence type="ECO:0000256" key="10">
    <source>
        <dbReference type="ARBA" id="ARBA00080698"/>
    </source>
</evidence>
<dbReference type="InterPro" id="IPR058240">
    <property type="entry name" value="rSAM_sf"/>
</dbReference>
<evidence type="ECO:0000256" key="2">
    <source>
        <dbReference type="ARBA" id="ARBA00022485"/>
    </source>
</evidence>
<feature type="binding site" evidence="12">
    <location>
        <position position="48"/>
    </location>
    <ligand>
        <name>[4Fe-4S] cluster</name>
        <dbReference type="ChEBI" id="CHEBI:49883"/>
        <label>1</label>
    </ligand>
</feature>
<evidence type="ECO:0000259" key="13">
    <source>
        <dbReference type="PROSITE" id="PS50926"/>
    </source>
</evidence>
<dbReference type="NCBIfam" id="TIGR01574">
    <property type="entry name" value="miaB-methiolase"/>
    <property type="match status" value="1"/>
</dbReference>
<dbReference type="PROSITE" id="PS50926">
    <property type="entry name" value="TRAM"/>
    <property type="match status" value="1"/>
</dbReference>
<sequence>MERRFYIETYGCQMNVADSELMLGQLGRAGYRRVERAEEADVILVNTCAIREHAEQRIYGRLGELTRHKLRRPGVVLGVAGCMAQHLRGKLMERVPQVDLVVGPDGYRRLPELIDEAREEPTLAVRLSRVETYGDLVPARADGVRAWVSIMRGCDKFCTFCIVPYVRGRERSLPADEVLRQVEHAAAEGFREIVFLGQTVNAYRDGDVDFAELLIRADRVPGIARIRFTSPHPSDMTDRAIDAMARCEKVPPHLHLPLQSGSDAVLSRMRRIYSIDEYERLVERIRRAIPGIALSTDIIVGFPGETEEDFETTRRAMDRIGYESAFIFKYSPRPGARSAEWPETVDEEEKTRRITLLIEEQKERSLLKNESDIGSIVEVLVEGPTKRNPSEWFGKSAQFKTTVFPHRGARVGEVVPVRVAAATPHALLGEGVRAATFATVEDVLT</sequence>
<dbReference type="SFLD" id="SFLDG01061">
    <property type="entry name" value="methylthiotransferase"/>
    <property type="match status" value="1"/>
</dbReference>
<feature type="binding site" evidence="12">
    <location>
        <position position="82"/>
    </location>
    <ligand>
        <name>[4Fe-4S] cluster</name>
        <dbReference type="ChEBI" id="CHEBI:49883"/>
        <label>1</label>
    </ligand>
</feature>
<evidence type="ECO:0000256" key="6">
    <source>
        <dbReference type="ARBA" id="ARBA00023004"/>
    </source>
</evidence>
<dbReference type="InterPro" id="IPR005839">
    <property type="entry name" value="Methylthiotransferase"/>
</dbReference>
<evidence type="ECO:0000313" key="17">
    <source>
        <dbReference type="Proteomes" id="UP000320913"/>
    </source>
</evidence>
<dbReference type="InterPro" id="IPR006463">
    <property type="entry name" value="MiaB_methiolase"/>
</dbReference>
<dbReference type="SFLD" id="SFLDF00273">
    <property type="entry name" value="(dimethylallyl)adenosine_tRNA"/>
    <property type="match status" value="1"/>
</dbReference>
<dbReference type="FunFam" id="3.80.30.20:FF:000001">
    <property type="entry name" value="tRNA-2-methylthio-N(6)-dimethylallyladenosine synthase 2"/>
    <property type="match status" value="1"/>
</dbReference>
<dbReference type="SUPFAM" id="SSF102114">
    <property type="entry name" value="Radical SAM enzymes"/>
    <property type="match status" value="1"/>
</dbReference>
<organism evidence="16 17">
    <name type="scientific">Eiseniibacteriota bacterium</name>
    <dbReference type="NCBI Taxonomy" id="2212470"/>
    <lineage>
        <taxon>Bacteria</taxon>
        <taxon>Candidatus Eiseniibacteriota</taxon>
    </lineage>
</organism>
<feature type="binding site" evidence="12">
    <location>
        <position position="12"/>
    </location>
    <ligand>
        <name>[4Fe-4S] cluster</name>
        <dbReference type="ChEBI" id="CHEBI:49883"/>
        <label>1</label>
    </ligand>
</feature>
<dbReference type="InterPro" id="IPR038135">
    <property type="entry name" value="Methylthiotransferase_N_sf"/>
</dbReference>
<dbReference type="CDD" id="cd01335">
    <property type="entry name" value="Radical_SAM"/>
    <property type="match status" value="1"/>
</dbReference>
<dbReference type="GO" id="GO:0035597">
    <property type="term" value="F:tRNA-2-methylthio-N(6)-dimethylallyladenosine(37) synthase activity"/>
    <property type="evidence" value="ECO:0007669"/>
    <property type="project" value="UniProtKB-EC"/>
</dbReference>
<dbReference type="SFLD" id="SFLDS00029">
    <property type="entry name" value="Radical_SAM"/>
    <property type="match status" value="1"/>
</dbReference>
<evidence type="ECO:0000256" key="4">
    <source>
        <dbReference type="ARBA" id="ARBA00022691"/>
    </source>
</evidence>
<name>A0A538TBK7_UNCEI</name>
<evidence type="ECO:0000256" key="5">
    <source>
        <dbReference type="ARBA" id="ARBA00022723"/>
    </source>
</evidence>
<evidence type="ECO:0000256" key="8">
    <source>
        <dbReference type="ARBA" id="ARBA00033765"/>
    </source>
</evidence>
<feature type="binding site" evidence="12">
    <location>
        <position position="158"/>
    </location>
    <ligand>
        <name>[4Fe-4S] cluster</name>
        <dbReference type="ChEBI" id="CHEBI:49883"/>
        <label>2</label>
        <note>4Fe-4S-S-AdoMet</note>
    </ligand>
</feature>
<proteinExistence type="inferred from homology"/>
<dbReference type="Pfam" id="PF00919">
    <property type="entry name" value="UPF0004"/>
    <property type="match status" value="1"/>
</dbReference>
<evidence type="ECO:0000313" key="16">
    <source>
        <dbReference type="EMBL" id="TMQ61010.1"/>
    </source>
</evidence>
<keyword evidence="3 12" id="KW-0808">Transferase</keyword>
<comment type="subunit">
    <text evidence="12">Monomer.</text>
</comment>
<dbReference type="InterPro" id="IPR023404">
    <property type="entry name" value="rSAM_horseshoe"/>
</dbReference>
<evidence type="ECO:0000256" key="7">
    <source>
        <dbReference type="ARBA" id="ARBA00023014"/>
    </source>
</evidence>
<feature type="domain" description="MTTase N-terminal" evidence="14">
    <location>
        <begin position="3"/>
        <end position="119"/>
    </location>
</feature>
<evidence type="ECO:0000256" key="1">
    <source>
        <dbReference type="ARBA" id="ARBA00003234"/>
    </source>
</evidence>
<feature type="domain" description="Radical SAM core" evidence="15">
    <location>
        <begin position="140"/>
        <end position="367"/>
    </location>
</feature>
<comment type="catalytic activity">
    <reaction evidence="12">
        <text>N(6)-dimethylallyladenosine(37) in tRNA + (sulfur carrier)-SH + AH2 + 2 S-adenosyl-L-methionine = 2-methylsulfanyl-N(6)-dimethylallyladenosine(37) in tRNA + (sulfur carrier)-H + 5'-deoxyadenosine + L-methionine + A + S-adenosyl-L-homocysteine + 2 H(+)</text>
        <dbReference type="Rhea" id="RHEA:37067"/>
        <dbReference type="Rhea" id="RHEA-COMP:10375"/>
        <dbReference type="Rhea" id="RHEA-COMP:10376"/>
        <dbReference type="Rhea" id="RHEA-COMP:14737"/>
        <dbReference type="Rhea" id="RHEA-COMP:14739"/>
        <dbReference type="ChEBI" id="CHEBI:13193"/>
        <dbReference type="ChEBI" id="CHEBI:15378"/>
        <dbReference type="ChEBI" id="CHEBI:17319"/>
        <dbReference type="ChEBI" id="CHEBI:17499"/>
        <dbReference type="ChEBI" id="CHEBI:29917"/>
        <dbReference type="ChEBI" id="CHEBI:57844"/>
        <dbReference type="ChEBI" id="CHEBI:57856"/>
        <dbReference type="ChEBI" id="CHEBI:59789"/>
        <dbReference type="ChEBI" id="CHEBI:64428"/>
        <dbReference type="ChEBI" id="CHEBI:74415"/>
        <dbReference type="ChEBI" id="CHEBI:74417"/>
        <dbReference type="EC" id="2.8.4.3"/>
    </reaction>
</comment>
<evidence type="ECO:0000259" key="15">
    <source>
        <dbReference type="PROSITE" id="PS51918"/>
    </source>
</evidence>
<dbReference type="Pfam" id="PF04055">
    <property type="entry name" value="Radical_SAM"/>
    <property type="match status" value="1"/>
</dbReference>
<comment type="similarity">
    <text evidence="12">Belongs to the methylthiotransferase family. MiaB subfamily.</text>
</comment>
<comment type="function">
    <text evidence="1 12">Catalyzes the methylthiolation of N6-(dimethylallyl)adenosine (i(6)A), leading to the formation of 2-methylthio-N6-(dimethylallyl)adenosine (ms(2)i(6)A) at position 37 in tRNAs that read codons beginning with uridine.</text>
</comment>
<dbReference type="FunFam" id="3.40.50.12160:FF:000003">
    <property type="entry name" value="CDK5 regulatory subunit-associated protein 1"/>
    <property type="match status" value="1"/>
</dbReference>
<comment type="cofactor">
    <cofactor evidence="12">
        <name>[4Fe-4S] cluster</name>
        <dbReference type="ChEBI" id="CHEBI:49883"/>
    </cofactor>
    <text evidence="12">Binds 2 [4Fe-4S] clusters. One cluster is coordinated with 3 cysteines and an exchangeable S-adenosyl-L-methionine.</text>
</comment>
<dbReference type="GO" id="GO:0005829">
    <property type="term" value="C:cytosol"/>
    <property type="evidence" value="ECO:0007669"/>
    <property type="project" value="TreeGrafter"/>
</dbReference>
<protein>
    <recommendedName>
        <fullName evidence="9 12">tRNA-2-methylthio-N(6)-dimethylallyladenosine synthase</fullName>
        <ecNumber evidence="8 12">2.8.4.3</ecNumber>
    </recommendedName>
    <alternativeName>
        <fullName evidence="11 12">(Dimethylallyl)adenosine tRNA methylthiotransferase MiaB</fullName>
    </alternativeName>
    <alternativeName>
        <fullName evidence="10 12">tRNA-i(6)A37 methylthiotransferase</fullName>
    </alternativeName>
</protein>
<dbReference type="GO" id="GO:0051539">
    <property type="term" value="F:4 iron, 4 sulfur cluster binding"/>
    <property type="evidence" value="ECO:0007669"/>
    <property type="project" value="UniProtKB-UniRule"/>
</dbReference>
<dbReference type="Pfam" id="PF01938">
    <property type="entry name" value="TRAM"/>
    <property type="match status" value="1"/>
</dbReference>
<dbReference type="PROSITE" id="PS51449">
    <property type="entry name" value="MTTASE_N"/>
    <property type="match status" value="1"/>
</dbReference>
<dbReference type="PROSITE" id="PS51918">
    <property type="entry name" value="RADICAL_SAM"/>
    <property type="match status" value="1"/>
</dbReference>
<keyword evidence="12" id="KW-0963">Cytoplasm</keyword>
<evidence type="ECO:0000256" key="3">
    <source>
        <dbReference type="ARBA" id="ARBA00022679"/>
    </source>
</evidence>
<dbReference type="InterPro" id="IPR002792">
    <property type="entry name" value="TRAM_dom"/>
</dbReference>
<reference evidence="16 17" key="1">
    <citation type="journal article" date="2019" name="Nat. Microbiol.">
        <title>Mediterranean grassland soil C-N compound turnover is dependent on rainfall and depth, and is mediated by genomically divergent microorganisms.</title>
        <authorList>
            <person name="Diamond S."/>
            <person name="Andeer P.F."/>
            <person name="Li Z."/>
            <person name="Crits-Christoph A."/>
            <person name="Burstein D."/>
            <person name="Anantharaman K."/>
            <person name="Lane K.R."/>
            <person name="Thomas B.C."/>
            <person name="Pan C."/>
            <person name="Northen T.R."/>
            <person name="Banfield J.F."/>
        </authorList>
    </citation>
    <scope>NUCLEOTIDE SEQUENCE [LARGE SCALE GENOMIC DNA]</scope>
    <source>
        <strain evidence="16">WS_5</strain>
    </source>
</reference>
<dbReference type="InterPro" id="IPR006638">
    <property type="entry name" value="Elp3/MiaA/NifB-like_rSAM"/>
</dbReference>
<dbReference type="SFLD" id="SFLDG01082">
    <property type="entry name" value="B12-binding_domain_containing"/>
    <property type="match status" value="1"/>
</dbReference>
<evidence type="ECO:0000256" key="11">
    <source>
        <dbReference type="ARBA" id="ARBA00081141"/>
    </source>
</evidence>
<dbReference type="PROSITE" id="PS01278">
    <property type="entry name" value="MTTASE_RADICAL"/>
    <property type="match status" value="1"/>
</dbReference>
<dbReference type="PANTHER" id="PTHR43020">
    <property type="entry name" value="CDK5 REGULATORY SUBUNIT-ASSOCIATED PROTEIN 1"/>
    <property type="match status" value="1"/>
</dbReference>
<dbReference type="Proteomes" id="UP000320913">
    <property type="component" value="Unassembled WGS sequence"/>
</dbReference>
<dbReference type="GO" id="GO:0046872">
    <property type="term" value="F:metal ion binding"/>
    <property type="evidence" value="ECO:0007669"/>
    <property type="project" value="UniProtKB-KW"/>
</dbReference>
<comment type="subcellular location">
    <subcellularLocation>
        <location evidence="12">Cytoplasm</location>
    </subcellularLocation>
</comment>
<keyword evidence="4 12" id="KW-0949">S-adenosyl-L-methionine</keyword>